<dbReference type="AlphaFoldDB" id="A0AA88X0K5"/>
<proteinExistence type="predicted"/>
<dbReference type="EMBL" id="JAVXUP010000351">
    <property type="protein sequence ID" value="KAK3030125.1"/>
    <property type="molecule type" value="Genomic_DNA"/>
</dbReference>
<feature type="compositionally biased region" description="Basic and acidic residues" evidence="1">
    <location>
        <begin position="310"/>
        <end position="323"/>
    </location>
</feature>
<gene>
    <name evidence="3" type="ORF">RJ639_038874</name>
</gene>
<evidence type="ECO:0000259" key="2">
    <source>
        <dbReference type="Pfam" id="PF13976"/>
    </source>
</evidence>
<name>A0AA88X0K5_9ASTE</name>
<evidence type="ECO:0000256" key="1">
    <source>
        <dbReference type="SAM" id="MobiDB-lite"/>
    </source>
</evidence>
<protein>
    <recommendedName>
        <fullName evidence="2">GAG-pre-integrase domain-containing protein</fullName>
    </recommendedName>
</protein>
<dbReference type="InterPro" id="IPR039537">
    <property type="entry name" value="Retrotran_Ty1/copia-like"/>
</dbReference>
<feature type="region of interest" description="Disordered" evidence="1">
    <location>
        <begin position="299"/>
        <end position="323"/>
    </location>
</feature>
<evidence type="ECO:0000313" key="3">
    <source>
        <dbReference type="EMBL" id="KAK3030125.1"/>
    </source>
</evidence>
<dbReference type="PANTHER" id="PTHR42648:SF28">
    <property type="entry name" value="TRANSPOSON-ENCODED PROTEIN WITH RIBONUCLEASE H-LIKE AND RETROVIRUS ZINC FINGER-LIKE DOMAINS"/>
    <property type="match status" value="1"/>
</dbReference>
<comment type="caution">
    <text evidence="3">The sequence shown here is derived from an EMBL/GenBank/DDBJ whole genome shotgun (WGS) entry which is preliminary data.</text>
</comment>
<accession>A0AA88X0K5</accession>
<keyword evidence="4" id="KW-1185">Reference proteome</keyword>
<dbReference type="Pfam" id="PF13976">
    <property type="entry name" value="gag_pre-integrs"/>
    <property type="match status" value="1"/>
</dbReference>
<dbReference type="Proteomes" id="UP001188597">
    <property type="component" value="Unassembled WGS sequence"/>
</dbReference>
<dbReference type="InterPro" id="IPR025724">
    <property type="entry name" value="GAG-pre-integrase_dom"/>
</dbReference>
<sequence>MVERSYTQSACDDYVYHIRLADGSHKYLLLYADDMLIAAKMMLKDTLQTIVSLSTTKAEYIVAIKAVKLVEVLVETPADMMTKHIPEIKFKHCLDLIGEVMRIMKGALVVMKGLKQNSLYLLQGSTVTAAAASSSYIDSDTTKLWHMRLGHISERCMDVLSQQGLLGSKKIGKLDLYEHCVFGKQCKMKFSRPVCTTKDTLDCIYSDLWGLFKEFWAEAANTAAYFGNRSPSAIIDCKTPEEVWSGYRLWCPDSKSSRFLISRDVTFDESLMLSKKEELIDAGKDHGVREKVEVRAPDFLPKIPTDEEDGSHFTEENEEPREQ</sequence>
<dbReference type="PANTHER" id="PTHR42648">
    <property type="entry name" value="TRANSPOSASE, PUTATIVE-RELATED"/>
    <property type="match status" value="1"/>
</dbReference>
<organism evidence="3 4">
    <name type="scientific">Escallonia herrerae</name>
    <dbReference type="NCBI Taxonomy" id="1293975"/>
    <lineage>
        <taxon>Eukaryota</taxon>
        <taxon>Viridiplantae</taxon>
        <taxon>Streptophyta</taxon>
        <taxon>Embryophyta</taxon>
        <taxon>Tracheophyta</taxon>
        <taxon>Spermatophyta</taxon>
        <taxon>Magnoliopsida</taxon>
        <taxon>eudicotyledons</taxon>
        <taxon>Gunneridae</taxon>
        <taxon>Pentapetalae</taxon>
        <taxon>asterids</taxon>
        <taxon>campanulids</taxon>
        <taxon>Escalloniales</taxon>
        <taxon>Escalloniaceae</taxon>
        <taxon>Escallonia</taxon>
    </lineage>
</organism>
<reference evidence="3" key="1">
    <citation type="submission" date="2022-12" db="EMBL/GenBank/DDBJ databases">
        <title>Draft genome assemblies for two species of Escallonia (Escalloniales).</title>
        <authorList>
            <person name="Chanderbali A."/>
            <person name="Dervinis C."/>
            <person name="Anghel I."/>
            <person name="Soltis D."/>
            <person name="Soltis P."/>
            <person name="Zapata F."/>
        </authorList>
    </citation>
    <scope>NUCLEOTIDE SEQUENCE</scope>
    <source>
        <strain evidence="3">UCBG64.0493</strain>
        <tissue evidence="3">Leaf</tissue>
    </source>
</reference>
<evidence type="ECO:0000313" key="4">
    <source>
        <dbReference type="Proteomes" id="UP001188597"/>
    </source>
</evidence>
<feature type="domain" description="GAG-pre-integrase" evidence="2">
    <location>
        <begin position="119"/>
        <end position="185"/>
    </location>
</feature>